<accession>A0A0E9RSR4</accession>
<proteinExistence type="predicted"/>
<name>A0A0E9RSR4_ANGAN</name>
<dbReference type="EMBL" id="GBXM01076371">
    <property type="protein sequence ID" value="JAH32206.1"/>
    <property type="molecule type" value="Transcribed_RNA"/>
</dbReference>
<evidence type="ECO:0000313" key="1">
    <source>
        <dbReference type="EMBL" id="JAH32206.1"/>
    </source>
</evidence>
<dbReference type="AlphaFoldDB" id="A0A0E9RSR4"/>
<sequence>MYPYDFSCFFNNKVKSTKDLHLTYNTKNSRGQNSFRGCTLFFQSGFKEDLKLEKCLDKSTQNLAPDVLHDHQSPWQFPHPLYPGASIGHPIRMQFSTFHQ</sequence>
<reference evidence="1" key="2">
    <citation type="journal article" date="2015" name="Fish Shellfish Immunol.">
        <title>Early steps in the European eel (Anguilla anguilla)-Vibrio vulnificus interaction in the gills: Role of the RtxA13 toxin.</title>
        <authorList>
            <person name="Callol A."/>
            <person name="Pajuelo D."/>
            <person name="Ebbesson L."/>
            <person name="Teles M."/>
            <person name="MacKenzie S."/>
            <person name="Amaro C."/>
        </authorList>
    </citation>
    <scope>NUCLEOTIDE SEQUENCE</scope>
</reference>
<organism evidence="1">
    <name type="scientific">Anguilla anguilla</name>
    <name type="common">European freshwater eel</name>
    <name type="synonym">Muraena anguilla</name>
    <dbReference type="NCBI Taxonomy" id="7936"/>
    <lineage>
        <taxon>Eukaryota</taxon>
        <taxon>Metazoa</taxon>
        <taxon>Chordata</taxon>
        <taxon>Craniata</taxon>
        <taxon>Vertebrata</taxon>
        <taxon>Euteleostomi</taxon>
        <taxon>Actinopterygii</taxon>
        <taxon>Neopterygii</taxon>
        <taxon>Teleostei</taxon>
        <taxon>Anguilliformes</taxon>
        <taxon>Anguillidae</taxon>
        <taxon>Anguilla</taxon>
    </lineage>
</organism>
<reference evidence="1" key="1">
    <citation type="submission" date="2014-11" db="EMBL/GenBank/DDBJ databases">
        <authorList>
            <person name="Amaro Gonzalez C."/>
        </authorList>
    </citation>
    <scope>NUCLEOTIDE SEQUENCE</scope>
</reference>
<protein>
    <submittedName>
        <fullName evidence="1">Uncharacterized protein</fullName>
    </submittedName>
</protein>